<reference evidence="11 12" key="1">
    <citation type="submission" date="2017-08" db="EMBL/GenBank/DDBJ databases">
        <title>Acidophilic green algal genome provides insights into adaptation to an acidic environment.</title>
        <authorList>
            <person name="Hirooka S."/>
            <person name="Hirose Y."/>
            <person name="Kanesaki Y."/>
            <person name="Higuchi S."/>
            <person name="Fujiwara T."/>
            <person name="Onuma R."/>
            <person name="Era A."/>
            <person name="Ohbayashi R."/>
            <person name="Uzuka A."/>
            <person name="Nozaki H."/>
            <person name="Yoshikawa H."/>
            <person name="Miyagishima S.Y."/>
        </authorList>
    </citation>
    <scope>NUCLEOTIDE SEQUENCE [LARGE SCALE GENOMIC DNA]</scope>
    <source>
        <strain evidence="11 12">NIES-2499</strain>
    </source>
</reference>
<name>A0A250WXN3_9CHLO</name>
<comment type="similarity">
    <text evidence="3">Belongs to the RETICULATA family.</text>
</comment>
<evidence type="ECO:0000256" key="7">
    <source>
        <dbReference type="ARBA" id="ARBA00022946"/>
    </source>
</evidence>
<dbReference type="STRING" id="1157962.A0A250WXN3"/>
<evidence type="ECO:0000256" key="5">
    <source>
        <dbReference type="ARBA" id="ARBA00022640"/>
    </source>
</evidence>
<evidence type="ECO:0000256" key="8">
    <source>
        <dbReference type="ARBA" id="ARBA00022989"/>
    </source>
</evidence>
<evidence type="ECO:0000313" key="11">
    <source>
        <dbReference type="EMBL" id="GAX75459.1"/>
    </source>
</evidence>
<organism evidence="11 12">
    <name type="scientific">Chlamydomonas eustigma</name>
    <dbReference type="NCBI Taxonomy" id="1157962"/>
    <lineage>
        <taxon>Eukaryota</taxon>
        <taxon>Viridiplantae</taxon>
        <taxon>Chlorophyta</taxon>
        <taxon>core chlorophytes</taxon>
        <taxon>Chlorophyceae</taxon>
        <taxon>CS clade</taxon>
        <taxon>Chlamydomonadales</taxon>
        <taxon>Chlamydomonadaceae</taxon>
        <taxon>Chlamydomonas</taxon>
    </lineage>
</organism>
<dbReference type="OrthoDB" id="205639at2759"/>
<dbReference type="GO" id="GO:0009507">
    <property type="term" value="C:chloroplast"/>
    <property type="evidence" value="ECO:0007669"/>
    <property type="project" value="UniProtKB-SubCell"/>
</dbReference>
<dbReference type="InterPro" id="IPR021825">
    <property type="entry name" value="RETICULATA-related"/>
</dbReference>
<feature type="compositionally biased region" description="Gly residues" evidence="10">
    <location>
        <begin position="53"/>
        <end position="79"/>
    </location>
</feature>
<evidence type="ECO:0000256" key="3">
    <source>
        <dbReference type="ARBA" id="ARBA00010793"/>
    </source>
</evidence>
<accession>A0A250WXN3</accession>
<keyword evidence="8" id="KW-1133">Transmembrane helix</keyword>
<dbReference type="EMBL" id="BEGY01000012">
    <property type="protein sequence ID" value="GAX75459.1"/>
    <property type="molecule type" value="Genomic_DNA"/>
</dbReference>
<evidence type="ECO:0000256" key="10">
    <source>
        <dbReference type="SAM" id="MobiDB-lite"/>
    </source>
</evidence>
<evidence type="ECO:0000256" key="9">
    <source>
        <dbReference type="ARBA" id="ARBA00023136"/>
    </source>
</evidence>
<feature type="region of interest" description="Disordered" evidence="10">
    <location>
        <begin position="33"/>
        <end position="81"/>
    </location>
</feature>
<evidence type="ECO:0000313" key="12">
    <source>
        <dbReference type="Proteomes" id="UP000232323"/>
    </source>
</evidence>
<keyword evidence="5" id="KW-0934">Plastid</keyword>
<evidence type="ECO:0000256" key="2">
    <source>
        <dbReference type="ARBA" id="ARBA00004229"/>
    </source>
</evidence>
<dbReference type="PANTHER" id="PTHR31620:SF8">
    <property type="entry name" value="PROTEIN RETICULATA-RELATED 4, CHLOROPLASTIC-LIKE"/>
    <property type="match status" value="1"/>
</dbReference>
<dbReference type="Pfam" id="PF11891">
    <property type="entry name" value="RETICULATA-like"/>
    <property type="match status" value="1"/>
</dbReference>
<evidence type="ECO:0000256" key="4">
    <source>
        <dbReference type="ARBA" id="ARBA00022528"/>
    </source>
</evidence>
<evidence type="ECO:0000256" key="6">
    <source>
        <dbReference type="ARBA" id="ARBA00022692"/>
    </source>
</evidence>
<dbReference type="Proteomes" id="UP000232323">
    <property type="component" value="Unassembled WGS sequence"/>
</dbReference>
<keyword evidence="7" id="KW-0809">Transit peptide</keyword>
<protein>
    <submittedName>
        <fullName evidence="11">Uncharacterized protein</fullName>
    </submittedName>
</protein>
<keyword evidence="12" id="KW-1185">Reference proteome</keyword>
<sequence>MNSKIFTGRAPNRLAAPNHVRITKSHLMPSIVPLSRNRVHLRSTGTSEPVSSSGGGNRGDIGSGGSGGGGNGGSGGSSGGDSRLDPALATILLAAGRKVESFPSDFAAALLAGKVTADILKRFLEMEANFLLKLVWGIQGFRERLLGDPSFPIKVAIECGIGVVTKVTAEKAKREDNFWNEIDFVGANVVMAIIADFMLTWLPAPTLSYIPKSTSNNAIMKFFSRCPDNAFQKVPPGMDPFTIGQRFGAILRNGSKLIAVGFFASLLGVGITNGLTALRRALDPAWAGPPNPPQDILATSAAYGVYMSISSNLRYQIVAGIIEERGIETIFKGQSQLCHLLSFIIRTGNTFVGSLLWVDFVRLCGMQKAAEKPKLIAEPQEERAKGKK</sequence>
<dbReference type="PANTHER" id="PTHR31620">
    <property type="entry name" value="PROTEIN RETICULATA-RELATED 2, CHLOROPLASTIC-RELATED"/>
    <property type="match status" value="1"/>
</dbReference>
<evidence type="ECO:0000256" key="1">
    <source>
        <dbReference type="ARBA" id="ARBA00004141"/>
    </source>
</evidence>
<dbReference type="AlphaFoldDB" id="A0A250WXN3"/>
<dbReference type="GO" id="GO:0016020">
    <property type="term" value="C:membrane"/>
    <property type="evidence" value="ECO:0007669"/>
    <property type="project" value="UniProtKB-SubCell"/>
</dbReference>
<keyword evidence="6" id="KW-0812">Transmembrane</keyword>
<keyword evidence="9" id="KW-0472">Membrane</keyword>
<comment type="caution">
    <text evidence="11">The sequence shown here is derived from an EMBL/GenBank/DDBJ whole genome shotgun (WGS) entry which is preliminary data.</text>
</comment>
<comment type="subcellular location">
    <subcellularLocation>
        <location evidence="1">Membrane</location>
        <topology evidence="1">Multi-pass membrane protein</topology>
    </subcellularLocation>
    <subcellularLocation>
        <location evidence="2">Plastid</location>
        <location evidence="2">Chloroplast</location>
    </subcellularLocation>
</comment>
<keyword evidence="4" id="KW-0150">Chloroplast</keyword>
<proteinExistence type="inferred from homology"/>
<gene>
    <name evidence="11" type="ORF">CEUSTIGMA_g2902.t1</name>
</gene>